<keyword evidence="5 7" id="KW-0472">Membrane</keyword>
<evidence type="ECO:0000256" key="7">
    <source>
        <dbReference type="SAM" id="Phobius"/>
    </source>
</evidence>
<comment type="caution">
    <text evidence="11">The sequence shown here is derived from an EMBL/GenBank/DDBJ whole genome shotgun (WGS) entry which is preliminary data.</text>
</comment>
<feature type="transmembrane region" description="Helical" evidence="7">
    <location>
        <begin position="236"/>
        <end position="264"/>
    </location>
</feature>
<feature type="domain" description="Phage shock protein PspC N-terminal" evidence="8">
    <location>
        <begin position="107"/>
        <end position="165"/>
    </location>
</feature>
<feature type="transmembrane region" description="Helical" evidence="7">
    <location>
        <begin position="284"/>
        <end position="311"/>
    </location>
</feature>
<dbReference type="Proteomes" id="UP001589607">
    <property type="component" value="Unassembled WGS sequence"/>
</dbReference>
<keyword evidence="12" id="KW-1185">Reference proteome</keyword>
<organism evidence="11 12">
    <name type="scientific">Flavobacterium jumunjinense</name>
    <dbReference type="NCBI Taxonomy" id="998845"/>
    <lineage>
        <taxon>Bacteria</taxon>
        <taxon>Pseudomonadati</taxon>
        <taxon>Bacteroidota</taxon>
        <taxon>Flavobacteriia</taxon>
        <taxon>Flavobacteriales</taxon>
        <taxon>Flavobacteriaceae</taxon>
        <taxon>Flavobacterium</taxon>
    </lineage>
</organism>
<evidence type="ECO:0000259" key="9">
    <source>
        <dbReference type="Pfam" id="PF22571"/>
    </source>
</evidence>
<dbReference type="Pfam" id="PF04024">
    <property type="entry name" value="PspC"/>
    <property type="match status" value="1"/>
</dbReference>
<comment type="subcellular location">
    <subcellularLocation>
        <location evidence="1">Cell membrane</location>
        <topology evidence="1">Single-pass membrane protein</topology>
    </subcellularLocation>
</comment>
<keyword evidence="4 7" id="KW-1133">Transmembrane helix</keyword>
<feature type="transmembrane region" description="Helical" evidence="7">
    <location>
        <begin position="115"/>
        <end position="131"/>
    </location>
</feature>
<feature type="transmembrane region" description="Helical" evidence="7">
    <location>
        <begin position="323"/>
        <end position="341"/>
    </location>
</feature>
<evidence type="ECO:0000313" key="11">
    <source>
        <dbReference type="EMBL" id="MFB9096785.1"/>
    </source>
</evidence>
<evidence type="ECO:0000256" key="1">
    <source>
        <dbReference type="ARBA" id="ARBA00004162"/>
    </source>
</evidence>
<dbReference type="InterPro" id="IPR007168">
    <property type="entry name" value="Phageshock_PspC_N"/>
</dbReference>
<keyword evidence="3 7" id="KW-0812">Transmembrane</keyword>
<evidence type="ECO:0000256" key="5">
    <source>
        <dbReference type="ARBA" id="ARBA00023136"/>
    </source>
</evidence>
<feature type="transmembrane region" description="Helical" evidence="7">
    <location>
        <begin position="137"/>
        <end position="162"/>
    </location>
</feature>
<dbReference type="PANTHER" id="PTHR33885">
    <property type="entry name" value="PHAGE SHOCK PROTEIN C"/>
    <property type="match status" value="1"/>
</dbReference>
<evidence type="ECO:0000256" key="2">
    <source>
        <dbReference type="ARBA" id="ARBA00022475"/>
    </source>
</evidence>
<dbReference type="EMBL" id="JBHMEY010000020">
    <property type="protein sequence ID" value="MFB9096785.1"/>
    <property type="molecule type" value="Genomic_DNA"/>
</dbReference>
<evidence type="ECO:0000259" key="10">
    <source>
        <dbReference type="Pfam" id="PF22744"/>
    </source>
</evidence>
<dbReference type="Pfam" id="PF22571">
    <property type="entry name" value="LiaI-LiaF-TM_PspC"/>
    <property type="match status" value="1"/>
</dbReference>
<dbReference type="InterPro" id="IPR054321">
    <property type="entry name" value="PspC-rel_TM"/>
</dbReference>
<evidence type="ECO:0000259" key="8">
    <source>
        <dbReference type="Pfam" id="PF04024"/>
    </source>
</evidence>
<evidence type="ECO:0000256" key="6">
    <source>
        <dbReference type="SAM" id="MobiDB-lite"/>
    </source>
</evidence>
<evidence type="ECO:0000256" key="3">
    <source>
        <dbReference type="ARBA" id="ARBA00022692"/>
    </source>
</evidence>
<feature type="domain" description="PspC-related transmembrane region" evidence="9">
    <location>
        <begin position="206"/>
        <end position="345"/>
    </location>
</feature>
<feature type="domain" description="PspC-related ToastRack" evidence="10">
    <location>
        <begin position="391"/>
        <end position="528"/>
    </location>
</feature>
<dbReference type="RefSeq" id="WP_236456786.1">
    <property type="nucleotide sequence ID" value="NZ_CBCSGE010000018.1"/>
</dbReference>
<proteinExistence type="predicted"/>
<sequence length="576" mass="66043">MNKTTSINLGGFFFHIDEDAYQKLTRYFDAVKRSLSIEGRDEIINDIESRIAELFQERIKTETQVIRIKEIDEVIAIMGQPEDYMIDNEETNYSSGTKSNFSNTKTRRLYRDRDNAIFGGVASGFSHYFNIDPLWIRILFIISPFISFGTSLVIYLILWILIPEALTTSQKLEMKGEPINISNIEKKVKEGIDDIAGKLNNLDHEKIANTARNGASQIGSRLSTVFLGIFKIMAKIIGVFIIFFSSMALLGIIIASIIMIFSSSLPDAYIFNHIHTPIDLDVPIWLQGMLLLLTAGIPLLFILILGLKLLVTNMKSIGNYLKYSLLAIWIVSIIGSCYLGIKQATAIGFDGKTVKKEQIFMQPTDTLYVRMQYNNYYAKSIEQRVREKYTHDEKNNEIIYSTDVQVHFLKTNENQPFIQIEKTATGKSHKEATSRAEKIKYNFDIQGNRINLDNYFITNFKNKFRDQEVDIYIYLPKGTYLKPDKTIQNLNWTNHRDYENNFFDIYSGNGENVFKIGEDEAVCLNCEEEENDEEESESHIHIEEGSTDDNVTIKMDGKGLKIKSEDGKVDIQLNKE</sequence>
<evidence type="ECO:0000256" key="4">
    <source>
        <dbReference type="ARBA" id="ARBA00022989"/>
    </source>
</evidence>
<evidence type="ECO:0000313" key="12">
    <source>
        <dbReference type="Proteomes" id="UP001589607"/>
    </source>
</evidence>
<dbReference type="InterPro" id="IPR052027">
    <property type="entry name" value="PspC"/>
</dbReference>
<accession>A0ABV5GN31</accession>
<dbReference type="PANTHER" id="PTHR33885:SF3">
    <property type="entry name" value="PHAGE SHOCK PROTEIN C"/>
    <property type="match status" value="1"/>
</dbReference>
<feature type="region of interest" description="Disordered" evidence="6">
    <location>
        <begin position="530"/>
        <end position="549"/>
    </location>
</feature>
<keyword evidence="2" id="KW-1003">Cell membrane</keyword>
<dbReference type="Pfam" id="PF22744">
    <property type="entry name" value="Toast-rack_PspC-Cterm"/>
    <property type="match status" value="1"/>
</dbReference>
<reference evidence="11 12" key="1">
    <citation type="submission" date="2024-09" db="EMBL/GenBank/DDBJ databases">
        <authorList>
            <person name="Sun Q."/>
            <person name="Mori K."/>
        </authorList>
    </citation>
    <scope>NUCLEOTIDE SEQUENCE [LARGE SCALE GENOMIC DNA]</scope>
    <source>
        <strain evidence="11 12">CECT 7955</strain>
    </source>
</reference>
<gene>
    <name evidence="11" type="ORF">ACFFVF_09680</name>
</gene>
<name>A0ABV5GN31_9FLAO</name>
<protein>
    <submittedName>
        <fullName evidence="11">PspC domain-containing protein</fullName>
    </submittedName>
</protein>
<dbReference type="InterPro" id="IPR054319">
    <property type="entry name" value="PspC-rel_ToastRack"/>
</dbReference>